<comment type="similarity">
    <text evidence="2">Belongs to the gluconokinase GntK/GntV family.</text>
</comment>
<organism evidence="10 11">
    <name type="scientific">Penicillium malachiteum</name>
    <dbReference type="NCBI Taxonomy" id="1324776"/>
    <lineage>
        <taxon>Eukaryota</taxon>
        <taxon>Fungi</taxon>
        <taxon>Dikarya</taxon>
        <taxon>Ascomycota</taxon>
        <taxon>Pezizomycotina</taxon>
        <taxon>Eurotiomycetes</taxon>
        <taxon>Eurotiomycetidae</taxon>
        <taxon>Eurotiales</taxon>
        <taxon>Aspergillaceae</taxon>
        <taxon>Penicillium</taxon>
    </lineage>
</organism>
<dbReference type="GO" id="GO:0005737">
    <property type="term" value="C:cytoplasm"/>
    <property type="evidence" value="ECO:0007669"/>
    <property type="project" value="TreeGrafter"/>
</dbReference>
<keyword evidence="6" id="KW-0418">Kinase</keyword>
<dbReference type="PANTHER" id="PTHR43442:SF3">
    <property type="entry name" value="GLUCONOKINASE-RELATED"/>
    <property type="match status" value="1"/>
</dbReference>
<evidence type="ECO:0000256" key="7">
    <source>
        <dbReference type="ARBA" id="ARBA00022840"/>
    </source>
</evidence>
<evidence type="ECO:0000256" key="6">
    <source>
        <dbReference type="ARBA" id="ARBA00022777"/>
    </source>
</evidence>
<gene>
    <name evidence="10" type="ORF">N7493_007309</name>
</gene>
<proteinExistence type="inferred from homology"/>
<dbReference type="GO" id="GO:0005524">
    <property type="term" value="F:ATP binding"/>
    <property type="evidence" value="ECO:0007669"/>
    <property type="project" value="UniProtKB-KW"/>
</dbReference>
<keyword evidence="4" id="KW-0808">Transferase</keyword>
<dbReference type="GO" id="GO:0005975">
    <property type="term" value="P:carbohydrate metabolic process"/>
    <property type="evidence" value="ECO:0007669"/>
    <property type="project" value="InterPro"/>
</dbReference>
<dbReference type="Proteomes" id="UP001215712">
    <property type="component" value="Unassembled WGS sequence"/>
</dbReference>
<sequence>MSSNLPLEILIAGTGSRISEEFNAPAIAVTCSALRTCYRDELRRLSHLFDFPVTVTFILLSMKDREQLKERSTIRAANEQHYMKSRMVDSQLDLLEAPTDESDVTIVDSSQPKEKMPDDVFAIIDGIYT</sequence>
<keyword evidence="11" id="KW-1185">Reference proteome</keyword>
<reference evidence="10" key="1">
    <citation type="journal article" date="2023" name="IMA Fungus">
        <title>Comparative genomic study of the Penicillium genus elucidates a diverse pangenome and 15 lateral gene transfer events.</title>
        <authorList>
            <person name="Petersen C."/>
            <person name="Sorensen T."/>
            <person name="Nielsen M.R."/>
            <person name="Sondergaard T.E."/>
            <person name="Sorensen J.L."/>
            <person name="Fitzpatrick D.A."/>
            <person name="Frisvad J.C."/>
            <person name="Nielsen K.L."/>
        </authorList>
    </citation>
    <scope>NUCLEOTIDE SEQUENCE</scope>
    <source>
        <strain evidence="10">IBT 17514</strain>
    </source>
</reference>
<keyword evidence="7" id="KW-0067">ATP-binding</keyword>
<evidence type="ECO:0000313" key="10">
    <source>
        <dbReference type="EMBL" id="KAJ5719731.1"/>
    </source>
</evidence>
<dbReference type="GO" id="GO:0046316">
    <property type="term" value="F:gluconokinase activity"/>
    <property type="evidence" value="ECO:0007669"/>
    <property type="project" value="UniProtKB-EC"/>
</dbReference>
<name>A0AAD6HJP8_9EURO</name>
<evidence type="ECO:0000256" key="4">
    <source>
        <dbReference type="ARBA" id="ARBA00022679"/>
    </source>
</evidence>
<protein>
    <recommendedName>
        <fullName evidence="3">gluconokinase</fullName>
        <ecNumber evidence="3">2.7.1.12</ecNumber>
    </recommendedName>
    <alternativeName>
        <fullName evidence="8">Gluconate kinase</fullName>
    </alternativeName>
</protein>
<dbReference type="InterPro" id="IPR006001">
    <property type="entry name" value="Therm_gnt_kin"/>
</dbReference>
<dbReference type="AlphaFoldDB" id="A0AAD6HJP8"/>
<reference evidence="10" key="2">
    <citation type="submission" date="2023-01" db="EMBL/GenBank/DDBJ databases">
        <authorList>
            <person name="Petersen C."/>
        </authorList>
    </citation>
    <scope>NUCLEOTIDE SEQUENCE</scope>
    <source>
        <strain evidence="10">IBT 17514</strain>
    </source>
</reference>
<evidence type="ECO:0000256" key="5">
    <source>
        <dbReference type="ARBA" id="ARBA00022741"/>
    </source>
</evidence>
<evidence type="ECO:0000256" key="3">
    <source>
        <dbReference type="ARBA" id="ARBA00012054"/>
    </source>
</evidence>
<dbReference type="Gene3D" id="3.40.50.300">
    <property type="entry name" value="P-loop containing nucleotide triphosphate hydrolases"/>
    <property type="match status" value="1"/>
</dbReference>
<evidence type="ECO:0000256" key="1">
    <source>
        <dbReference type="ARBA" id="ARBA00004875"/>
    </source>
</evidence>
<accession>A0AAD6HJP8</accession>
<evidence type="ECO:0000256" key="9">
    <source>
        <dbReference type="ARBA" id="ARBA00048090"/>
    </source>
</evidence>
<dbReference type="PANTHER" id="PTHR43442">
    <property type="entry name" value="GLUCONOKINASE-RELATED"/>
    <property type="match status" value="1"/>
</dbReference>
<comment type="pathway">
    <text evidence="1">Carbohydrate acid metabolism; D-gluconate degradation.</text>
</comment>
<comment type="catalytic activity">
    <reaction evidence="9">
        <text>D-gluconate + ATP = 6-phospho-D-gluconate + ADP + H(+)</text>
        <dbReference type="Rhea" id="RHEA:19433"/>
        <dbReference type="ChEBI" id="CHEBI:15378"/>
        <dbReference type="ChEBI" id="CHEBI:18391"/>
        <dbReference type="ChEBI" id="CHEBI:30616"/>
        <dbReference type="ChEBI" id="CHEBI:58759"/>
        <dbReference type="ChEBI" id="CHEBI:456216"/>
        <dbReference type="EC" id="2.7.1.12"/>
    </reaction>
</comment>
<dbReference type="EMBL" id="JAQJAN010000010">
    <property type="protein sequence ID" value="KAJ5719731.1"/>
    <property type="molecule type" value="Genomic_DNA"/>
</dbReference>
<evidence type="ECO:0000313" key="11">
    <source>
        <dbReference type="Proteomes" id="UP001215712"/>
    </source>
</evidence>
<evidence type="ECO:0000256" key="2">
    <source>
        <dbReference type="ARBA" id="ARBA00008420"/>
    </source>
</evidence>
<comment type="caution">
    <text evidence="10">The sequence shown here is derived from an EMBL/GenBank/DDBJ whole genome shotgun (WGS) entry which is preliminary data.</text>
</comment>
<evidence type="ECO:0000256" key="8">
    <source>
        <dbReference type="ARBA" id="ARBA00029835"/>
    </source>
</evidence>
<keyword evidence="5" id="KW-0547">Nucleotide-binding</keyword>
<dbReference type="InterPro" id="IPR027417">
    <property type="entry name" value="P-loop_NTPase"/>
</dbReference>
<dbReference type="EC" id="2.7.1.12" evidence="3"/>